<comment type="caution">
    <text evidence="2">The sequence shown here is derived from an EMBL/GenBank/DDBJ whole genome shotgun (WGS) entry which is preliminary data.</text>
</comment>
<dbReference type="EMBL" id="JBHSMQ010000002">
    <property type="protein sequence ID" value="MFC5454349.1"/>
    <property type="molecule type" value="Genomic_DNA"/>
</dbReference>
<evidence type="ECO:0000256" key="1">
    <source>
        <dbReference type="SAM" id="Phobius"/>
    </source>
</evidence>
<proteinExistence type="predicted"/>
<keyword evidence="1" id="KW-0472">Membrane</keyword>
<feature type="transmembrane region" description="Helical" evidence="1">
    <location>
        <begin position="7"/>
        <end position="25"/>
    </location>
</feature>
<evidence type="ECO:0000313" key="2">
    <source>
        <dbReference type="EMBL" id="MFC5454349.1"/>
    </source>
</evidence>
<sequence>METPTKIKLLAVIAIIAGPILTYNGHKDKERLAALDKDGVTVDGIIEGGEWKKGRRSSSYKFDVSYTPQNASPVKQTFQVTSNFFSAHASDTAVTDPAVKVRYLPSAIQDSAIVVGGSTDMTAMFGVGIGAFAIGLCTSIGMFFFKK</sequence>
<protein>
    <submittedName>
        <fullName evidence="2">DUF3592 domain-containing protein</fullName>
    </submittedName>
</protein>
<dbReference type="Proteomes" id="UP001596052">
    <property type="component" value="Unassembled WGS sequence"/>
</dbReference>
<keyword evidence="3" id="KW-1185">Reference proteome</keyword>
<keyword evidence="1" id="KW-0812">Transmembrane</keyword>
<dbReference type="RefSeq" id="WP_377164342.1">
    <property type="nucleotide sequence ID" value="NZ_JBHSMQ010000002.1"/>
</dbReference>
<feature type="transmembrane region" description="Helical" evidence="1">
    <location>
        <begin position="123"/>
        <end position="145"/>
    </location>
</feature>
<keyword evidence="1" id="KW-1133">Transmembrane helix</keyword>
<evidence type="ECO:0000313" key="3">
    <source>
        <dbReference type="Proteomes" id="UP001596052"/>
    </source>
</evidence>
<accession>A0ABW0KM07</accession>
<reference evidence="3" key="1">
    <citation type="journal article" date="2019" name="Int. J. Syst. Evol. Microbiol.">
        <title>The Global Catalogue of Microorganisms (GCM) 10K type strain sequencing project: providing services to taxonomists for standard genome sequencing and annotation.</title>
        <authorList>
            <consortium name="The Broad Institute Genomics Platform"/>
            <consortium name="The Broad Institute Genome Sequencing Center for Infectious Disease"/>
            <person name="Wu L."/>
            <person name="Ma J."/>
        </authorList>
    </citation>
    <scope>NUCLEOTIDE SEQUENCE [LARGE SCALE GENOMIC DNA]</scope>
    <source>
        <strain evidence="3">CGMCC 4.1469</strain>
    </source>
</reference>
<gene>
    <name evidence="2" type="ORF">ACFQDI_05730</name>
</gene>
<name>A0ABW0KM07_9BACT</name>
<organism evidence="2 3">
    <name type="scientific">Prosthecobacter fluviatilis</name>
    <dbReference type="NCBI Taxonomy" id="445931"/>
    <lineage>
        <taxon>Bacteria</taxon>
        <taxon>Pseudomonadati</taxon>
        <taxon>Verrucomicrobiota</taxon>
        <taxon>Verrucomicrobiia</taxon>
        <taxon>Verrucomicrobiales</taxon>
        <taxon>Verrucomicrobiaceae</taxon>
        <taxon>Prosthecobacter</taxon>
    </lineage>
</organism>